<feature type="transmembrane region" description="Helical" evidence="3">
    <location>
        <begin position="665"/>
        <end position="685"/>
    </location>
</feature>
<evidence type="ECO:0000313" key="4">
    <source>
        <dbReference type="EMBL" id="MFD0861272.1"/>
    </source>
</evidence>
<dbReference type="EMBL" id="JBHTJH010000004">
    <property type="protein sequence ID" value="MFD0861272.1"/>
    <property type="molecule type" value="Genomic_DNA"/>
</dbReference>
<feature type="transmembrane region" description="Helical" evidence="3">
    <location>
        <begin position="468"/>
        <end position="487"/>
    </location>
</feature>
<feature type="transmembrane region" description="Helical" evidence="3">
    <location>
        <begin position="432"/>
        <end position="448"/>
    </location>
</feature>
<feature type="transmembrane region" description="Helical" evidence="3">
    <location>
        <begin position="165"/>
        <end position="186"/>
    </location>
</feature>
<dbReference type="Pfam" id="PF10101">
    <property type="entry name" value="DUF2339"/>
    <property type="match status" value="1"/>
</dbReference>
<keyword evidence="3" id="KW-0812">Transmembrane</keyword>
<proteinExistence type="predicted"/>
<feature type="transmembrane region" description="Helical" evidence="3">
    <location>
        <begin position="192"/>
        <end position="209"/>
    </location>
</feature>
<organism evidence="4 5">
    <name type="scientific">Sungkyunkwania multivorans</name>
    <dbReference type="NCBI Taxonomy" id="1173618"/>
    <lineage>
        <taxon>Bacteria</taxon>
        <taxon>Pseudomonadati</taxon>
        <taxon>Bacteroidota</taxon>
        <taxon>Flavobacteriia</taxon>
        <taxon>Flavobacteriales</taxon>
        <taxon>Flavobacteriaceae</taxon>
        <taxon>Sungkyunkwania</taxon>
    </lineage>
</organism>
<feature type="transmembrane region" description="Helical" evidence="3">
    <location>
        <begin position="722"/>
        <end position="740"/>
    </location>
</feature>
<evidence type="ECO:0000256" key="2">
    <source>
        <dbReference type="SAM" id="MobiDB-lite"/>
    </source>
</evidence>
<dbReference type="Proteomes" id="UP001596978">
    <property type="component" value="Unassembled WGS sequence"/>
</dbReference>
<feature type="transmembrane region" description="Helical" evidence="3">
    <location>
        <begin position="349"/>
        <end position="372"/>
    </location>
</feature>
<feature type="region of interest" description="Disordered" evidence="2">
    <location>
        <begin position="38"/>
        <end position="93"/>
    </location>
</feature>
<comment type="caution">
    <text evidence="4">The sequence shown here is derived from an EMBL/GenBank/DDBJ whole genome shotgun (WGS) entry which is preliminary data.</text>
</comment>
<feature type="transmembrane region" description="Helical" evidence="3">
    <location>
        <begin position="295"/>
        <end position="315"/>
    </location>
</feature>
<accession>A0ABW3CWR2</accession>
<keyword evidence="1" id="KW-0175">Coiled coil</keyword>
<feature type="transmembrane region" description="Helical" evidence="3">
    <location>
        <begin position="322"/>
        <end position="343"/>
    </location>
</feature>
<dbReference type="PANTHER" id="PTHR38434:SF1">
    <property type="entry name" value="BLL2549 PROTEIN"/>
    <property type="match status" value="1"/>
</dbReference>
<feature type="transmembrane region" description="Helical" evidence="3">
    <location>
        <begin position="405"/>
        <end position="420"/>
    </location>
</feature>
<dbReference type="PANTHER" id="PTHR38434">
    <property type="entry name" value="BLL2549 PROTEIN"/>
    <property type="match status" value="1"/>
</dbReference>
<keyword evidence="3" id="KW-1133">Transmembrane helix</keyword>
<feature type="transmembrane region" description="Helical" evidence="3">
    <location>
        <begin position="507"/>
        <end position="524"/>
    </location>
</feature>
<evidence type="ECO:0000256" key="3">
    <source>
        <dbReference type="SAM" id="Phobius"/>
    </source>
</evidence>
<feature type="transmembrane region" description="Helical" evidence="3">
    <location>
        <begin position="630"/>
        <end position="653"/>
    </location>
</feature>
<feature type="transmembrane region" description="Helical" evidence="3">
    <location>
        <begin position="585"/>
        <end position="610"/>
    </location>
</feature>
<evidence type="ECO:0000256" key="1">
    <source>
        <dbReference type="SAM" id="Coils"/>
    </source>
</evidence>
<feature type="transmembrane region" description="Helical" evidence="3">
    <location>
        <begin position="132"/>
        <end position="153"/>
    </location>
</feature>
<keyword evidence="5" id="KW-1185">Reference proteome</keyword>
<feature type="transmembrane region" description="Helical" evidence="3">
    <location>
        <begin position="239"/>
        <end position="258"/>
    </location>
</feature>
<gene>
    <name evidence="4" type="ORF">ACFQ1M_03565</name>
</gene>
<keyword evidence="3" id="KW-0472">Membrane</keyword>
<feature type="transmembrane region" description="Helical" evidence="3">
    <location>
        <begin position="381"/>
        <end position="399"/>
    </location>
</feature>
<evidence type="ECO:0000313" key="5">
    <source>
        <dbReference type="Proteomes" id="UP001596978"/>
    </source>
</evidence>
<name>A0ABW3CWR2_9FLAO</name>
<feature type="transmembrane region" description="Helical" evidence="3">
    <location>
        <begin position="107"/>
        <end position="126"/>
    </location>
</feature>
<dbReference type="RefSeq" id="WP_386403971.1">
    <property type="nucleotide sequence ID" value="NZ_JBHTJH010000004.1"/>
</dbReference>
<sequence length="781" mass="89769">MADHQERIDQLLSKLESLLRRQETFSIEISELRKEVNELRSSQQVAPEPKKEVTTETTLQKRTEEVEDIKKATFPQPPKSQPQPQVAKVKQKPKGKSDLEKFIGENLINKIGIAITVIGVAIGAKYSIENDLISPLTRIVLGYLAGLGLLAFGMKLKKKYENYSAVLVSGAMAIMYFITFAAFSFYGLISQTFTFILMVVFTAFTVLASLNYNKQLIAHIGLVGAYAIPFLLSDGSGDVAVLFSYMAIINVGILFISFKKLWKPLYYVAFFLTWIIYFSWYLADYYRDEHFSLALIFLFTFFIIFYTTFIAYKLIKQQKFQFGDILVLLANSFIFYGIGYALLDGDETGTQLLGIFTLFNAIVHFVVSLLVYKRKVADKNLFHFILGLVLVFITIAIPVQLDGNWVTLLWIGQATLLFWIGRTKNIDIYEKLAYPLILLAFISLIHDWSSGYSTFGFLSKEHLMTPVFNVHFLTSLLFAGGLAFIIFLERHPKYPSALNSMKWLARAASYMIPGILLLVLYYSFRFEIEYYYDRLHHLTAIASNDEGYHTNSDLLQFKAVWVANYTLLFFTVLTFVNIKRFRNQLLGYINLGLNTFSILAFLTIGLFLLSELREGYLSQDLADYFNQGSFHIWIRYISFAFMAAMLYACYRYVRQDFLKANLKIGFDILLHISLLWIASSELIHWMDMAESTQSYKLGLSILWGVYSLILIAFGIWKRRKHLRIGAIILFGITLIKLFFYDIAHLNTLSKTIVFMSLGILLLVISFLYNKYKNQISDEPKK</sequence>
<feature type="compositionally biased region" description="Basic and acidic residues" evidence="2">
    <location>
        <begin position="48"/>
        <end position="71"/>
    </location>
</feature>
<feature type="transmembrane region" description="Helical" evidence="3">
    <location>
        <begin position="697"/>
        <end position="715"/>
    </location>
</feature>
<feature type="transmembrane region" description="Helical" evidence="3">
    <location>
        <begin position="265"/>
        <end position="283"/>
    </location>
</feature>
<feature type="transmembrane region" description="Helical" evidence="3">
    <location>
        <begin position="216"/>
        <end position="233"/>
    </location>
</feature>
<feature type="coiled-coil region" evidence="1">
    <location>
        <begin position="1"/>
        <end position="35"/>
    </location>
</feature>
<protein>
    <submittedName>
        <fullName evidence="4">DUF2339 domain-containing protein</fullName>
    </submittedName>
</protein>
<feature type="transmembrane region" description="Helical" evidence="3">
    <location>
        <begin position="752"/>
        <end position="771"/>
    </location>
</feature>
<feature type="transmembrane region" description="Helical" evidence="3">
    <location>
        <begin position="559"/>
        <end position="578"/>
    </location>
</feature>
<dbReference type="InterPro" id="IPR019286">
    <property type="entry name" value="DUF2339_TM"/>
</dbReference>
<reference evidence="5" key="1">
    <citation type="journal article" date="2019" name="Int. J. Syst. Evol. Microbiol.">
        <title>The Global Catalogue of Microorganisms (GCM) 10K type strain sequencing project: providing services to taxonomists for standard genome sequencing and annotation.</title>
        <authorList>
            <consortium name="The Broad Institute Genomics Platform"/>
            <consortium name="The Broad Institute Genome Sequencing Center for Infectious Disease"/>
            <person name="Wu L."/>
            <person name="Ma J."/>
        </authorList>
    </citation>
    <scope>NUCLEOTIDE SEQUENCE [LARGE SCALE GENOMIC DNA]</scope>
    <source>
        <strain evidence="5">CCUG 62952</strain>
    </source>
</reference>